<dbReference type="RefSeq" id="WP_138015679.1">
    <property type="nucleotide sequence ID" value="NZ_SULI01000006.1"/>
</dbReference>
<dbReference type="EMBL" id="SULI01000006">
    <property type="protein sequence ID" value="TKZ21160.1"/>
    <property type="molecule type" value="Genomic_DNA"/>
</dbReference>
<evidence type="ECO:0000313" key="2">
    <source>
        <dbReference type="EMBL" id="TKZ21160.1"/>
    </source>
</evidence>
<feature type="signal peptide" evidence="1">
    <location>
        <begin position="1"/>
        <end position="18"/>
    </location>
</feature>
<organism evidence="2 3">
    <name type="scientific">Shimia litoralis</name>
    <dbReference type="NCBI Taxonomy" id="420403"/>
    <lineage>
        <taxon>Bacteria</taxon>
        <taxon>Pseudomonadati</taxon>
        <taxon>Pseudomonadota</taxon>
        <taxon>Alphaproteobacteria</taxon>
        <taxon>Rhodobacterales</taxon>
        <taxon>Roseobacteraceae</taxon>
    </lineage>
</organism>
<dbReference type="AlphaFoldDB" id="A0A4U7N5S2"/>
<protein>
    <submittedName>
        <fullName evidence="2">Uncharacterized protein</fullName>
    </submittedName>
</protein>
<comment type="caution">
    <text evidence="2">The sequence shown here is derived from an EMBL/GenBank/DDBJ whole genome shotgun (WGS) entry which is preliminary data.</text>
</comment>
<accession>A0A4U7N5S2</accession>
<name>A0A4U7N5S2_9RHOB</name>
<sequence>MRWITYLAGCLLPMAAQAIVVTPYHGMSLQCQSTEICQTNGDCTAHTQTKARLDLEAATYASSFAPFAPSREKWARRMTVSWTSQDGAPLETTYRDVPNAVGARDVWKFATSQERQSGWFGPELPAENISQDQWVLPPFQIWHTRTRPTDTPKLFKAKDRDIIVFTCTEVTQ</sequence>
<proteinExistence type="predicted"/>
<evidence type="ECO:0000256" key="1">
    <source>
        <dbReference type="SAM" id="SignalP"/>
    </source>
</evidence>
<feature type="chain" id="PRO_5020701771" evidence="1">
    <location>
        <begin position="19"/>
        <end position="172"/>
    </location>
</feature>
<evidence type="ECO:0000313" key="3">
    <source>
        <dbReference type="Proteomes" id="UP000306575"/>
    </source>
</evidence>
<keyword evidence="1" id="KW-0732">Signal</keyword>
<gene>
    <name evidence="2" type="ORF">FAP39_06955</name>
</gene>
<dbReference type="OrthoDB" id="7864792at2"/>
<dbReference type="Proteomes" id="UP000306575">
    <property type="component" value="Unassembled WGS sequence"/>
</dbReference>
<keyword evidence="3" id="KW-1185">Reference proteome</keyword>
<reference evidence="2 3" key="1">
    <citation type="submission" date="2019-04" db="EMBL/GenBank/DDBJ databases">
        <title>Genome sequence of Pelagicola litoralis CL-ES2.</title>
        <authorList>
            <person name="Cao J."/>
        </authorList>
    </citation>
    <scope>NUCLEOTIDE SEQUENCE [LARGE SCALE GENOMIC DNA]</scope>
    <source>
        <strain evidence="2 3">CL-ES2</strain>
    </source>
</reference>